<name>A0A0C9V2A7_SPHS4</name>
<accession>A0A0C9V2A7</accession>
<keyword evidence="3" id="KW-1185">Reference proteome</keyword>
<gene>
    <name evidence="2" type="ORF">M422DRAFT_256005</name>
</gene>
<reference evidence="2 3" key="1">
    <citation type="submission" date="2014-06" db="EMBL/GenBank/DDBJ databases">
        <title>Evolutionary Origins and Diversification of the Mycorrhizal Mutualists.</title>
        <authorList>
            <consortium name="DOE Joint Genome Institute"/>
            <consortium name="Mycorrhizal Genomics Consortium"/>
            <person name="Kohler A."/>
            <person name="Kuo A."/>
            <person name="Nagy L.G."/>
            <person name="Floudas D."/>
            <person name="Copeland A."/>
            <person name="Barry K.W."/>
            <person name="Cichocki N."/>
            <person name="Veneault-Fourrey C."/>
            <person name="LaButti K."/>
            <person name="Lindquist E.A."/>
            <person name="Lipzen A."/>
            <person name="Lundell T."/>
            <person name="Morin E."/>
            <person name="Murat C."/>
            <person name="Riley R."/>
            <person name="Ohm R."/>
            <person name="Sun H."/>
            <person name="Tunlid A."/>
            <person name="Henrissat B."/>
            <person name="Grigoriev I.V."/>
            <person name="Hibbett D.S."/>
            <person name="Martin F."/>
        </authorList>
    </citation>
    <scope>NUCLEOTIDE SEQUENCE [LARGE SCALE GENOMIC DNA]</scope>
    <source>
        <strain evidence="2 3">SS14</strain>
    </source>
</reference>
<evidence type="ECO:0000313" key="2">
    <source>
        <dbReference type="EMBL" id="KIJ41154.1"/>
    </source>
</evidence>
<feature type="region of interest" description="Disordered" evidence="1">
    <location>
        <begin position="238"/>
        <end position="263"/>
    </location>
</feature>
<proteinExistence type="predicted"/>
<organism evidence="2 3">
    <name type="scientific">Sphaerobolus stellatus (strain SS14)</name>
    <dbReference type="NCBI Taxonomy" id="990650"/>
    <lineage>
        <taxon>Eukaryota</taxon>
        <taxon>Fungi</taxon>
        <taxon>Dikarya</taxon>
        <taxon>Basidiomycota</taxon>
        <taxon>Agaricomycotina</taxon>
        <taxon>Agaricomycetes</taxon>
        <taxon>Phallomycetidae</taxon>
        <taxon>Geastrales</taxon>
        <taxon>Sphaerobolaceae</taxon>
        <taxon>Sphaerobolus</taxon>
    </lineage>
</organism>
<dbReference type="AlphaFoldDB" id="A0A0C9V2A7"/>
<feature type="compositionally biased region" description="Basic and acidic residues" evidence="1">
    <location>
        <begin position="241"/>
        <end position="263"/>
    </location>
</feature>
<evidence type="ECO:0000313" key="3">
    <source>
        <dbReference type="Proteomes" id="UP000054279"/>
    </source>
</evidence>
<dbReference type="EMBL" id="KN837139">
    <property type="protein sequence ID" value="KIJ41154.1"/>
    <property type="molecule type" value="Genomic_DNA"/>
</dbReference>
<sequence length="263" mass="29418">MPGVFFLLELILKDTTLIAPSLIGLDFSCKFLHVNPPKEELGRITALNLKHLKSFLTTKPSDLLTITDSALTRYSNTGIHTDCDELQRLSSESPNLEELTIIQFNTAFGQDEADTEIAQIRFDKLKYFHFGWKYPEVELAVPQENLAILDNLFTPKLILLEYRDIAGVQFSPIRVWLAASNALLDTLVLRNPEFDAGILSSLLAQTFTPGRAFVFTKKDDTEVLKVFETDIGTGDVWTASDRSKVDTGETEQEADKASMGPKD</sequence>
<dbReference type="Proteomes" id="UP000054279">
    <property type="component" value="Unassembled WGS sequence"/>
</dbReference>
<dbReference type="HOGENOM" id="CLU_1058339_0_0_1"/>
<evidence type="ECO:0000256" key="1">
    <source>
        <dbReference type="SAM" id="MobiDB-lite"/>
    </source>
</evidence>
<protein>
    <submittedName>
        <fullName evidence="2">Uncharacterized protein</fullName>
    </submittedName>
</protein>